<dbReference type="FunFam" id="3.40.50.1820:FF:000011">
    <property type="entry name" value="Carboxylic ester hydrolase"/>
    <property type="match status" value="1"/>
</dbReference>
<dbReference type="GeneID" id="105994409"/>
<dbReference type="SUPFAM" id="SSF53474">
    <property type="entry name" value="alpha/beta-Hydrolases"/>
    <property type="match status" value="1"/>
</dbReference>
<dbReference type="Gene3D" id="3.40.50.1820">
    <property type="entry name" value="alpha/beta hydrolase"/>
    <property type="match status" value="1"/>
</dbReference>
<dbReference type="KEGG" id="dord:105994409"/>
<dbReference type="CTD" id="221223"/>
<organism evidence="6 7">
    <name type="scientific">Dipodomys ordii</name>
    <name type="common">Ord's kangaroo rat</name>
    <dbReference type="NCBI Taxonomy" id="10020"/>
    <lineage>
        <taxon>Eukaryota</taxon>
        <taxon>Metazoa</taxon>
        <taxon>Chordata</taxon>
        <taxon>Craniata</taxon>
        <taxon>Vertebrata</taxon>
        <taxon>Euteleostomi</taxon>
        <taxon>Mammalia</taxon>
        <taxon>Eutheria</taxon>
        <taxon>Euarchontoglires</taxon>
        <taxon>Glires</taxon>
        <taxon>Rodentia</taxon>
        <taxon>Castorimorpha</taxon>
        <taxon>Heteromyidae</taxon>
        <taxon>Dipodomyinae</taxon>
        <taxon>Dipodomys</taxon>
    </lineage>
</organism>
<evidence type="ECO:0000313" key="6">
    <source>
        <dbReference type="Proteomes" id="UP000081671"/>
    </source>
</evidence>
<evidence type="ECO:0000256" key="2">
    <source>
        <dbReference type="ARBA" id="ARBA00022801"/>
    </source>
</evidence>
<keyword evidence="2 4" id="KW-0378">Hydrolase</keyword>
<dbReference type="InParanoid" id="A0A1S3G4X7"/>
<keyword evidence="3" id="KW-1015">Disulfide bond</keyword>
<dbReference type="Proteomes" id="UP000081671">
    <property type="component" value="Unplaced"/>
</dbReference>
<proteinExistence type="inferred from homology"/>
<dbReference type="FunCoup" id="A0A1S3G4X7">
    <property type="interactions" value="12"/>
</dbReference>
<dbReference type="InterPro" id="IPR002018">
    <property type="entry name" value="CarbesteraseB"/>
</dbReference>
<reference evidence="7" key="1">
    <citation type="submission" date="2025-08" db="UniProtKB">
        <authorList>
            <consortium name="RefSeq"/>
        </authorList>
    </citation>
    <scope>IDENTIFICATION</scope>
    <source>
        <tissue evidence="7">Kidney</tissue>
    </source>
</reference>
<evidence type="ECO:0000256" key="1">
    <source>
        <dbReference type="ARBA" id="ARBA00005964"/>
    </source>
</evidence>
<dbReference type="OrthoDB" id="3200163at2759"/>
<keyword evidence="6" id="KW-1185">Reference proteome</keyword>
<dbReference type="RefSeq" id="XP_012883344.1">
    <property type="nucleotide sequence ID" value="XM_013027890.1"/>
</dbReference>
<protein>
    <recommendedName>
        <fullName evidence="4">Carboxylic ester hydrolase</fullName>
        <ecNumber evidence="4">3.1.1.-</ecNumber>
    </recommendedName>
</protein>
<dbReference type="CDD" id="cd00312">
    <property type="entry name" value="Esterase_lipase"/>
    <property type="match status" value="1"/>
</dbReference>
<dbReference type="InterPro" id="IPR029058">
    <property type="entry name" value="AB_hydrolase_fold"/>
</dbReference>
<dbReference type="PANTHER" id="PTHR11559">
    <property type="entry name" value="CARBOXYLESTERASE"/>
    <property type="match status" value="1"/>
</dbReference>
<feature type="domain" description="Carboxylesterase type B" evidence="5">
    <location>
        <begin position="31"/>
        <end position="539"/>
    </location>
</feature>
<dbReference type="EC" id="3.1.1.-" evidence="4"/>
<evidence type="ECO:0000256" key="4">
    <source>
        <dbReference type="RuleBase" id="RU361235"/>
    </source>
</evidence>
<dbReference type="InterPro" id="IPR019826">
    <property type="entry name" value="Carboxylesterase_B_AS"/>
</dbReference>
<sequence length="574" mass="63891">MTGDWVHHSQALIWAMWTLAAIIRGIGTDVPQRNTKLGWVQGQQTTVLGSPESVNVFLGIPFAAPPVGPLRFANPQPAVPWNDVRDATSYPPLCSQKLEWISSYQSWLKVRYPKFRTSEDCLYLNIYAPAHADDGSKLPVMVWIPGGGFQTGSASIYDGSALAAYEDILVVIIQYRLGIFGFFKTHDKHSSGNWALKDQLAALSWVQENIQFFGGNPNSVTISGGSAGAISASGLILSPMAKGLFHRAIMESGVAIIPCLKTIEEQLREDLQMIAQICGCNETDSEALLTCLRDKSSEELLSLNQITKSFTRAIDGDFFPDEPLKLLSQKTLEVVPSLIGVNNQECGFMLPMEANPEILLGANMSVALSLLHTFLNIPTQFLHVVANEYFQDKNSLAEIRDALLDLFGDVFFVVPALVTARFHRDSGAPVYFYEFQHRPQCFEDSRPDFVKADHTDEIRFVFGGAFLKGDIVMFDGATEEEKLLSRQMMSYWANFARSGNPNGPDLPLWPAYDDVEQYMMLDLKMGVGQELKEERVEFWVDTLPYIMSASETLLTPPSSLIFFSLTLPFFLLGF</sequence>
<evidence type="ECO:0000259" key="5">
    <source>
        <dbReference type="Pfam" id="PF00135"/>
    </source>
</evidence>
<gene>
    <name evidence="7" type="primary">Ces5a</name>
</gene>
<evidence type="ECO:0000313" key="7">
    <source>
        <dbReference type="RefSeq" id="XP_012883344.1"/>
    </source>
</evidence>
<dbReference type="ESTHER" id="dipor-a0a1s3g4x7">
    <property type="family name" value="Carb_B_Chordata"/>
</dbReference>
<dbReference type="PROSITE" id="PS00941">
    <property type="entry name" value="CARBOXYLESTERASE_B_2"/>
    <property type="match status" value="1"/>
</dbReference>
<evidence type="ECO:0000256" key="3">
    <source>
        <dbReference type="ARBA" id="ARBA00023157"/>
    </source>
</evidence>
<accession>A0A1S3G4X7</accession>
<comment type="similarity">
    <text evidence="1 4">Belongs to the type-B carboxylesterase/lipase family.</text>
</comment>
<dbReference type="InterPro" id="IPR019819">
    <property type="entry name" value="Carboxylesterase_B_CS"/>
</dbReference>
<dbReference type="STRING" id="10020.ENSDORP00000004585"/>
<feature type="chain" id="PRO_5010000181" description="Carboxylic ester hydrolase" evidence="4">
    <location>
        <begin position="28"/>
        <end position="574"/>
    </location>
</feature>
<dbReference type="AlphaFoldDB" id="A0A1S3G4X7"/>
<dbReference type="GO" id="GO:0016787">
    <property type="term" value="F:hydrolase activity"/>
    <property type="evidence" value="ECO:0007669"/>
    <property type="project" value="UniProtKB-KW"/>
</dbReference>
<dbReference type="InterPro" id="IPR050309">
    <property type="entry name" value="Type-B_Carboxylest/Lipase"/>
</dbReference>
<keyword evidence="4" id="KW-0732">Signal</keyword>
<dbReference type="PROSITE" id="PS00122">
    <property type="entry name" value="CARBOXYLESTERASE_B_1"/>
    <property type="match status" value="1"/>
</dbReference>
<feature type="signal peptide" evidence="4">
    <location>
        <begin position="1"/>
        <end position="27"/>
    </location>
</feature>
<name>A0A1S3G4X7_DIPOR</name>
<dbReference type="Pfam" id="PF00135">
    <property type="entry name" value="COesterase"/>
    <property type="match status" value="1"/>
</dbReference>